<feature type="coiled-coil region" evidence="9">
    <location>
        <begin position="415"/>
        <end position="449"/>
    </location>
</feature>
<dbReference type="InterPro" id="IPR006555">
    <property type="entry name" value="ATP-dep_Helicase_C"/>
</dbReference>
<dbReference type="CDD" id="cd18788">
    <property type="entry name" value="SF2_C_XPD"/>
    <property type="match status" value="1"/>
</dbReference>
<feature type="compositionally biased region" description="Polar residues" evidence="10">
    <location>
        <begin position="24"/>
        <end position="42"/>
    </location>
</feature>
<evidence type="ECO:0000256" key="10">
    <source>
        <dbReference type="SAM" id="MobiDB-lite"/>
    </source>
</evidence>
<dbReference type="GO" id="GO:0051536">
    <property type="term" value="F:iron-sulfur cluster binding"/>
    <property type="evidence" value="ECO:0007669"/>
    <property type="project" value="UniProtKB-KW"/>
</dbReference>
<dbReference type="Pfam" id="PF13307">
    <property type="entry name" value="Helicase_C_2"/>
    <property type="match status" value="1"/>
</dbReference>
<dbReference type="Pfam" id="PF06733">
    <property type="entry name" value="DEAD_2"/>
    <property type="match status" value="1"/>
</dbReference>
<dbReference type="PROSITE" id="PS00690">
    <property type="entry name" value="DEAH_ATP_HELICASE"/>
    <property type="match status" value="1"/>
</dbReference>
<evidence type="ECO:0000256" key="2">
    <source>
        <dbReference type="ARBA" id="ARBA00022741"/>
    </source>
</evidence>
<keyword evidence="7" id="KW-0411">Iron-sulfur</keyword>
<protein>
    <recommendedName>
        <fullName evidence="11">Helicase ATP-binding domain-containing protein</fullName>
    </recommendedName>
</protein>
<dbReference type="FunFam" id="3.40.50.300:FF:003493">
    <property type="entry name" value="Predicted protein"/>
    <property type="match status" value="1"/>
</dbReference>
<accession>A0A498S5H5</accession>
<keyword evidence="9" id="KW-0175">Coiled coil</keyword>
<dbReference type="SMART" id="SM00491">
    <property type="entry name" value="HELICc2"/>
    <property type="match status" value="1"/>
</dbReference>
<evidence type="ECO:0000313" key="12">
    <source>
        <dbReference type="EMBL" id="VBB26876.1"/>
    </source>
</evidence>
<dbReference type="GO" id="GO:0005524">
    <property type="term" value="F:ATP binding"/>
    <property type="evidence" value="ECO:0007669"/>
    <property type="project" value="UniProtKB-KW"/>
</dbReference>
<name>A0A498S5H5_ACAVI</name>
<dbReference type="GO" id="GO:0005634">
    <property type="term" value="C:nucleus"/>
    <property type="evidence" value="ECO:0007669"/>
    <property type="project" value="TreeGrafter"/>
</dbReference>
<evidence type="ECO:0000256" key="5">
    <source>
        <dbReference type="ARBA" id="ARBA00022840"/>
    </source>
</evidence>
<organism evidence="12 13">
    <name type="scientific">Acanthocheilonema viteae</name>
    <name type="common">Filarial nematode worm</name>
    <name type="synonym">Dipetalonema viteae</name>
    <dbReference type="NCBI Taxonomy" id="6277"/>
    <lineage>
        <taxon>Eukaryota</taxon>
        <taxon>Metazoa</taxon>
        <taxon>Ecdysozoa</taxon>
        <taxon>Nematoda</taxon>
        <taxon>Chromadorea</taxon>
        <taxon>Rhabditida</taxon>
        <taxon>Spirurina</taxon>
        <taxon>Spiruromorpha</taxon>
        <taxon>Filarioidea</taxon>
        <taxon>Onchocercidae</taxon>
        <taxon>Acanthocheilonema</taxon>
    </lineage>
</organism>
<keyword evidence="8" id="KW-0413">Isomerase</keyword>
<dbReference type="GO" id="GO:0016818">
    <property type="term" value="F:hydrolase activity, acting on acid anhydrides, in phosphorus-containing anhydrides"/>
    <property type="evidence" value="ECO:0007669"/>
    <property type="project" value="InterPro"/>
</dbReference>
<dbReference type="InterPro" id="IPR027417">
    <property type="entry name" value="P-loop_NTPase"/>
</dbReference>
<keyword evidence="4" id="KW-0347">Helicase</keyword>
<evidence type="ECO:0000256" key="6">
    <source>
        <dbReference type="ARBA" id="ARBA00023004"/>
    </source>
</evidence>
<evidence type="ECO:0000256" key="1">
    <source>
        <dbReference type="ARBA" id="ARBA00022723"/>
    </source>
</evidence>
<reference evidence="12 13" key="1">
    <citation type="submission" date="2018-08" db="EMBL/GenBank/DDBJ databases">
        <authorList>
            <person name="Laetsch R D."/>
            <person name="Stevens L."/>
            <person name="Kumar S."/>
            <person name="Blaxter L. M."/>
        </authorList>
    </citation>
    <scope>NUCLEOTIDE SEQUENCE [LARGE SCALE GENOMIC DNA]</scope>
</reference>
<dbReference type="AlphaFoldDB" id="A0A498S5H5"/>
<dbReference type="InterPro" id="IPR002464">
    <property type="entry name" value="DNA/RNA_helicase_DEAH_CS"/>
</dbReference>
<gene>
    <name evidence="12" type="ORF">NAV_LOCUS1706</name>
</gene>
<dbReference type="InterPro" id="IPR006554">
    <property type="entry name" value="Helicase-like_DEXD_c2"/>
</dbReference>
<dbReference type="Proteomes" id="UP000276991">
    <property type="component" value="Unassembled WGS sequence"/>
</dbReference>
<dbReference type="STRING" id="6277.A0A498S5H5"/>
<dbReference type="GO" id="GO:0006289">
    <property type="term" value="P:nucleotide-excision repair"/>
    <property type="evidence" value="ECO:0007669"/>
    <property type="project" value="TreeGrafter"/>
</dbReference>
<keyword evidence="2" id="KW-0547">Nucleotide-binding</keyword>
<dbReference type="GO" id="GO:0003678">
    <property type="term" value="F:DNA helicase activity"/>
    <property type="evidence" value="ECO:0007669"/>
    <property type="project" value="InterPro"/>
</dbReference>
<dbReference type="GO" id="GO:0046872">
    <property type="term" value="F:metal ion binding"/>
    <property type="evidence" value="ECO:0007669"/>
    <property type="project" value="UniProtKB-KW"/>
</dbReference>
<evidence type="ECO:0000259" key="11">
    <source>
        <dbReference type="PROSITE" id="PS51193"/>
    </source>
</evidence>
<evidence type="ECO:0000256" key="4">
    <source>
        <dbReference type="ARBA" id="ARBA00022806"/>
    </source>
</evidence>
<dbReference type="InterPro" id="IPR045028">
    <property type="entry name" value="DinG/Rad3-like"/>
</dbReference>
<proteinExistence type="predicted"/>
<feature type="region of interest" description="Disordered" evidence="10">
    <location>
        <begin position="1"/>
        <end position="48"/>
    </location>
</feature>
<evidence type="ECO:0000313" key="13">
    <source>
        <dbReference type="Proteomes" id="UP000276991"/>
    </source>
</evidence>
<dbReference type="InterPro" id="IPR010614">
    <property type="entry name" value="RAD3-like_helicase_DEAD"/>
</dbReference>
<feature type="domain" description="Helicase ATP-binding" evidence="11">
    <location>
        <begin position="66"/>
        <end position="447"/>
    </location>
</feature>
<keyword evidence="6" id="KW-0408">Iron</keyword>
<keyword evidence="3" id="KW-0378">Hydrolase</keyword>
<dbReference type="SUPFAM" id="SSF52540">
    <property type="entry name" value="P-loop containing nucleoside triphosphate hydrolases"/>
    <property type="match status" value="2"/>
</dbReference>
<dbReference type="EMBL" id="UPTC01000154">
    <property type="protein sequence ID" value="VBB26876.1"/>
    <property type="molecule type" value="Genomic_DNA"/>
</dbReference>
<evidence type="ECO:0000256" key="3">
    <source>
        <dbReference type="ARBA" id="ARBA00022801"/>
    </source>
</evidence>
<evidence type="ECO:0000256" key="7">
    <source>
        <dbReference type="ARBA" id="ARBA00023014"/>
    </source>
</evidence>
<evidence type="ECO:0000256" key="8">
    <source>
        <dbReference type="ARBA" id="ARBA00023235"/>
    </source>
</evidence>
<keyword evidence="13" id="KW-1185">Reference proteome</keyword>
<dbReference type="SMART" id="SM00488">
    <property type="entry name" value="DEXDc2"/>
    <property type="match status" value="1"/>
</dbReference>
<keyword evidence="1" id="KW-0479">Metal-binding</keyword>
<dbReference type="PROSITE" id="PS51193">
    <property type="entry name" value="HELICASE_ATP_BIND_2"/>
    <property type="match status" value="1"/>
</dbReference>
<dbReference type="PANTHER" id="PTHR11472:SF47">
    <property type="entry name" value="FANCONI ANEMIA GROUP J PROTEIN"/>
    <property type="match status" value="1"/>
</dbReference>
<keyword evidence="5" id="KW-0067">ATP-binding</keyword>
<dbReference type="OrthoDB" id="19182at2759"/>
<dbReference type="InterPro" id="IPR014013">
    <property type="entry name" value="Helic_SF1/SF2_ATP-bd_DinG/Rad3"/>
</dbReference>
<dbReference type="GO" id="GO:1990918">
    <property type="term" value="P:double-strand break repair involved in meiotic recombination"/>
    <property type="evidence" value="ECO:0007669"/>
    <property type="project" value="TreeGrafter"/>
</dbReference>
<dbReference type="Gene3D" id="3.40.50.300">
    <property type="entry name" value="P-loop containing nucleotide triphosphate hydrolases"/>
    <property type="match status" value="3"/>
</dbReference>
<evidence type="ECO:0000256" key="9">
    <source>
        <dbReference type="SAM" id="Coils"/>
    </source>
</evidence>
<dbReference type="PANTHER" id="PTHR11472">
    <property type="entry name" value="DNA REPAIR DEAD HELICASE RAD3/XP-D SUBFAMILY MEMBER"/>
    <property type="match status" value="1"/>
</dbReference>
<dbReference type="GO" id="GO:0003677">
    <property type="term" value="F:DNA binding"/>
    <property type="evidence" value="ECO:0007669"/>
    <property type="project" value="InterPro"/>
</dbReference>
<sequence>MCANTAESSIRKDLNNRKRRSDVRLSTTNQKYMTPSPGNGRSSSERLSSKMNYQSLSYTDLLICGYMIKLPPNIQPYATQRTMIAKILTTLKNKLNALIESPTGSGKTLGLLSASCAWLERYKRERTQSRNECRACRGDVNSGYIENKITDQIILFGELSDNDMSDNNSKNKNAASADCRCDAESFSTLEDEFENDFCAVTSSSIASNKLEGIASLDDSKIVKKNEEEGHTCLPRITVYYGMRTHKQISQVVKEFSRLPYGQEGIIKHTILASREHMCINPAIRASDDINTKCKEFISSDGIGCLYKNSMRGKYERPNAIRRLVAQTTGKTNCIWDVEDLVEALKCSTPPLCPYFSTARVLLDDADIIFCPFSYLIDPIIRASSGLSLKNAVVILDEAHNVEDVCREAVSFTFMERELVDAAADLYKKATELEKELAKVDAKIVAEEGLIETEDNRTGRYKEYLEMMKGHFKTVINFLNKILDWFVSISSNALQSAPMKKDRLTYTYSWEKLFTTFLSNDLNIFDKTGKGTAYSGLLEAFVSITGAGNENDEFQSCLKYYKPCATTAVCVEKFLYFFKSYFRDDNRTAYKLFICIDKPFVPYSQSTIFDTVKNSLNNVEILDMSSYDKEKEVWLDSKTRLKGYREVKYGYRVAISFWCMRPSLAYADAFKGCRSVILASGTLSPTDTLRTELGTTFQQEMEGYQIIPNEQIFAAVIPSGPSGEKLCGTYRIINRDDRFIREISLILSHICKIIPKGVLCFCSSYRVLDQIYEYMETMGILRQIQNIKVVLKEPRRSSLMSAVMMQYENAIVNPLNFGPQCTGALMMAVFRGKVSEGIDFTDDRARCVVTVGIPFPNAMDEQVVEKKKYNDDYCAKLRILSGDEWYTMQAYRALNQALGRCLRHRSDWGSILMLDERLLQTQTNPNAKKISRWIREQLRPLTNYEHFLSELTNFVNQMETRNSHLLNDKNFSAMNVVDDEK</sequence>